<proteinExistence type="predicted"/>
<organism evidence="1">
    <name type="scientific">Echinostoma caproni</name>
    <dbReference type="NCBI Taxonomy" id="27848"/>
    <lineage>
        <taxon>Eukaryota</taxon>
        <taxon>Metazoa</taxon>
        <taxon>Spiralia</taxon>
        <taxon>Lophotrochozoa</taxon>
        <taxon>Platyhelminthes</taxon>
        <taxon>Trematoda</taxon>
        <taxon>Digenea</taxon>
        <taxon>Plagiorchiida</taxon>
        <taxon>Echinostomata</taxon>
        <taxon>Echinostomatoidea</taxon>
        <taxon>Echinostomatidae</taxon>
        <taxon>Echinostoma</taxon>
    </lineage>
</organism>
<accession>A0A183AZ87</accession>
<protein>
    <submittedName>
        <fullName evidence="1">RAB3GAP2_C domain-containing protein</fullName>
    </submittedName>
</protein>
<dbReference type="WBParaSite" id="ECPE_0001230801-mRNA-1">
    <property type="protein sequence ID" value="ECPE_0001230801-mRNA-1"/>
    <property type="gene ID" value="ECPE_0001230801"/>
</dbReference>
<evidence type="ECO:0000313" key="1">
    <source>
        <dbReference type="WBParaSite" id="ECPE_0001230801-mRNA-1"/>
    </source>
</evidence>
<reference evidence="1" key="1">
    <citation type="submission" date="2016-06" db="UniProtKB">
        <authorList>
            <consortium name="WormBaseParasite"/>
        </authorList>
    </citation>
    <scope>IDENTIFICATION</scope>
</reference>
<sequence length="485" mass="54338">LDLCRRIKLAMEQSASVLDTSALSSTEIPPATKTHSVVQDPKTLVLQACVVADWMTVPLCRIKVVTKLASLVPLPWPKELLNLVNKILNHARQNKLLSVSSQADECVSESDHIKYAAHIPQLSRLDRLASVARVHEIMTRYSLIDMSYVEHGEEDRTEIACQAISCIMYNFANPFSQGATTSKTDDQVLHDSAVIAEELIASDEWASWFARTRMDIVTRMVTDLSVFDDSDPNFEDSLSFIIEQRVSFVLNQLDSLTKYLHDKVLDDSHLKSPSQMSQWLVKHFLGMTCLWSIESILSATPTDQHYQVSLLLELAVAVAQAIIWVDHDKTSRLSPTNRSMDLVRSTRVGSLLHHCDGDFQQALAVINTIGSMRQLSCSSLSTRCRLIKTFTYCWVRANMNRSCAVSENTLLLKNAYRSILPDVSQSNLEELLLWNSSITSVQHLLDCEDVNTADTGLEVSSTSLRQTCACVLQYLQPILQSNFTA</sequence>
<name>A0A183AZ87_9TREM</name>
<dbReference type="AlphaFoldDB" id="A0A183AZ87"/>